<dbReference type="HOGENOM" id="CLU_2402612_0_0_1"/>
<proteinExistence type="predicted"/>
<accession>U5D5V9</accession>
<protein>
    <submittedName>
        <fullName evidence="2">Uncharacterized protein</fullName>
    </submittedName>
</protein>
<evidence type="ECO:0000313" key="3">
    <source>
        <dbReference type="Proteomes" id="UP000017836"/>
    </source>
</evidence>
<feature type="compositionally biased region" description="Basic and acidic residues" evidence="1">
    <location>
        <begin position="82"/>
        <end position="93"/>
    </location>
</feature>
<feature type="region of interest" description="Disordered" evidence="1">
    <location>
        <begin position="67"/>
        <end position="93"/>
    </location>
</feature>
<organism evidence="2 3">
    <name type="scientific">Amborella trichopoda</name>
    <dbReference type="NCBI Taxonomy" id="13333"/>
    <lineage>
        <taxon>Eukaryota</taxon>
        <taxon>Viridiplantae</taxon>
        <taxon>Streptophyta</taxon>
        <taxon>Embryophyta</taxon>
        <taxon>Tracheophyta</taxon>
        <taxon>Spermatophyta</taxon>
        <taxon>Magnoliopsida</taxon>
        <taxon>Amborellales</taxon>
        <taxon>Amborellaceae</taxon>
        <taxon>Amborella</taxon>
    </lineage>
</organism>
<reference evidence="3" key="1">
    <citation type="journal article" date="2013" name="Science">
        <title>The Amborella genome and the evolution of flowering plants.</title>
        <authorList>
            <consortium name="Amborella Genome Project"/>
        </authorList>
    </citation>
    <scope>NUCLEOTIDE SEQUENCE [LARGE SCALE GENOMIC DNA]</scope>
</reference>
<dbReference type="Gramene" id="ERN15738">
    <property type="protein sequence ID" value="ERN15738"/>
    <property type="gene ID" value="AMTR_s00039p00063290"/>
</dbReference>
<dbReference type="AlphaFoldDB" id="U5D5V9"/>
<feature type="region of interest" description="Disordered" evidence="1">
    <location>
        <begin position="1"/>
        <end position="30"/>
    </location>
</feature>
<sequence length="93" mass="9948">MQQFQPNGRLAAGKPTVPNRKPLSGERQWFSGVGPLPEALLGASEAVVGAGEEPLRVEGVVSELKDGEGVRRRRDSGGLRSHRAEGHGASHQW</sequence>
<evidence type="ECO:0000313" key="2">
    <source>
        <dbReference type="EMBL" id="ERN15738.1"/>
    </source>
</evidence>
<dbReference type="EMBL" id="KI392495">
    <property type="protein sequence ID" value="ERN15738.1"/>
    <property type="molecule type" value="Genomic_DNA"/>
</dbReference>
<keyword evidence="3" id="KW-1185">Reference proteome</keyword>
<evidence type="ECO:0000256" key="1">
    <source>
        <dbReference type="SAM" id="MobiDB-lite"/>
    </source>
</evidence>
<dbReference type="Proteomes" id="UP000017836">
    <property type="component" value="Unassembled WGS sequence"/>
</dbReference>
<gene>
    <name evidence="2" type="ORF">AMTR_s00039p00063290</name>
</gene>
<name>U5D5V9_AMBTC</name>